<feature type="transmembrane region" description="Helical" evidence="1">
    <location>
        <begin position="172"/>
        <end position="193"/>
    </location>
</feature>
<evidence type="ECO:0000256" key="1">
    <source>
        <dbReference type="SAM" id="Phobius"/>
    </source>
</evidence>
<gene>
    <name evidence="2" type="ORF">UU56_C0001G0021</name>
</gene>
<name>A0A0G0VW45_9BACT</name>
<evidence type="ECO:0000313" key="2">
    <source>
        <dbReference type="EMBL" id="KKS05054.1"/>
    </source>
</evidence>
<feature type="transmembrane region" description="Helical" evidence="1">
    <location>
        <begin position="15"/>
        <end position="39"/>
    </location>
</feature>
<organism evidence="2 3">
    <name type="scientific">Candidatus Curtissbacteria bacterium GW2011_GWA2_41_24</name>
    <dbReference type="NCBI Taxonomy" id="1618411"/>
    <lineage>
        <taxon>Bacteria</taxon>
        <taxon>Candidatus Curtissiibacteriota</taxon>
    </lineage>
</organism>
<keyword evidence="1" id="KW-1133">Transmembrane helix</keyword>
<comment type="caution">
    <text evidence="2">The sequence shown here is derived from an EMBL/GenBank/DDBJ whole genome shotgun (WGS) entry which is preliminary data.</text>
</comment>
<dbReference type="Proteomes" id="UP000034493">
    <property type="component" value="Unassembled WGS sequence"/>
</dbReference>
<keyword evidence="1" id="KW-0472">Membrane</keyword>
<protein>
    <submittedName>
        <fullName evidence="2">Uncharacterized protein</fullName>
    </submittedName>
</protein>
<proteinExistence type="predicted"/>
<dbReference type="EMBL" id="LCBC01000001">
    <property type="protein sequence ID" value="KKS05054.1"/>
    <property type="molecule type" value="Genomic_DNA"/>
</dbReference>
<reference evidence="2 3" key="1">
    <citation type="journal article" date="2015" name="Nature">
        <title>rRNA introns, odd ribosomes, and small enigmatic genomes across a large radiation of phyla.</title>
        <authorList>
            <person name="Brown C.T."/>
            <person name="Hug L.A."/>
            <person name="Thomas B.C."/>
            <person name="Sharon I."/>
            <person name="Castelle C.J."/>
            <person name="Singh A."/>
            <person name="Wilkins M.J."/>
            <person name="Williams K.H."/>
            <person name="Banfield J.F."/>
        </authorList>
    </citation>
    <scope>NUCLEOTIDE SEQUENCE [LARGE SCALE GENOMIC DNA]</scope>
</reference>
<accession>A0A0G0VW45</accession>
<sequence>MSERMFEQPKTRREFLRFLSIGAIRTGAVVAINAGGFGVQILRTRGNKKDQEQEFAKSLEEAKDLRVKYFAKEVLDAGKRISSYTNVDDMVAVIAGWYAGDALGGYLLRNRSDIVERLVGVAGFAGGKAIDIISTIIAADQMSDTRFKEYGLGVYIGEKNPLLPHNPTRREIIGFGLIQTPFVLMGGLALPFIGRGYAGASPFIARNNIEVAHIINTSMKLGDETKVHIENGRDETFIRNFLATTESLSKKQESESETL</sequence>
<evidence type="ECO:0000313" key="3">
    <source>
        <dbReference type="Proteomes" id="UP000034493"/>
    </source>
</evidence>
<keyword evidence="1" id="KW-0812">Transmembrane</keyword>
<dbReference type="AlphaFoldDB" id="A0A0G0VW45"/>